<keyword evidence="4" id="KW-1185">Reference proteome</keyword>
<comment type="caution">
    <text evidence="3">The sequence shown here is derived from an EMBL/GenBank/DDBJ whole genome shotgun (WGS) entry which is preliminary data.</text>
</comment>
<dbReference type="RefSeq" id="WP_311423752.1">
    <property type="nucleotide sequence ID" value="NZ_JAVREH010000020.1"/>
</dbReference>
<keyword evidence="2" id="KW-1133">Transmembrane helix</keyword>
<feature type="transmembrane region" description="Helical" evidence="2">
    <location>
        <begin position="21"/>
        <end position="48"/>
    </location>
</feature>
<keyword evidence="2" id="KW-0472">Membrane</keyword>
<evidence type="ECO:0000313" key="3">
    <source>
        <dbReference type="EMBL" id="MDT0262602.1"/>
    </source>
</evidence>
<feature type="compositionally biased region" description="Low complexity" evidence="1">
    <location>
        <begin position="175"/>
        <end position="193"/>
    </location>
</feature>
<feature type="region of interest" description="Disordered" evidence="1">
    <location>
        <begin position="175"/>
        <end position="217"/>
    </location>
</feature>
<organism evidence="3 4">
    <name type="scientific">Jatrophihabitans lederbergiae</name>
    <dbReference type="NCBI Taxonomy" id="3075547"/>
    <lineage>
        <taxon>Bacteria</taxon>
        <taxon>Bacillati</taxon>
        <taxon>Actinomycetota</taxon>
        <taxon>Actinomycetes</taxon>
        <taxon>Jatrophihabitantales</taxon>
        <taxon>Jatrophihabitantaceae</taxon>
        <taxon>Jatrophihabitans</taxon>
    </lineage>
</organism>
<name>A0ABU2JC83_9ACTN</name>
<keyword evidence="2" id="KW-0812">Transmembrane</keyword>
<evidence type="ECO:0000256" key="2">
    <source>
        <dbReference type="SAM" id="Phobius"/>
    </source>
</evidence>
<proteinExistence type="predicted"/>
<dbReference type="Proteomes" id="UP001183176">
    <property type="component" value="Unassembled WGS sequence"/>
</dbReference>
<evidence type="ECO:0008006" key="5">
    <source>
        <dbReference type="Google" id="ProtNLM"/>
    </source>
</evidence>
<reference evidence="4" key="1">
    <citation type="submission" date="2023-07" db="EMBL/GenBank/DDBJ databases">
        <title>30 novel species of actinomycetes from the DSMZ collection.</title>
        <authorList>
            <person name="Nouioui I."/>
        </authorList>
    </citation>
    <scope>NUCLEOTIDE SEQUENCE [LARGE SCALE GENOMIC DNA]</scope>
    <source>
        <strain evidence="4">DSM 44399</strain>
    </source>
</reference>
<evidence type="ECO:0000313" key="4">
    <source>
        <dbReference type="Proteomes" id="UP001183176"/>
    </source>
</evidence>
<protein>
    <recommendedName>
        <fullName evidence="5">Prepilin-type N-terminal cleavage/methylation domain-containing protein</fullName>
    </recommendedName>
</protein>
<gene>
    <name evidence="3" type="ORF">RM423_14500</name>
</gene>
<sequence length="217" mass="23085">MDNPMRRLAARLRLRLRSDEGVTMAEMVAGMALMTVFLGMFTGAVTLLTQGSSRAETLIATSGQLNNVFIRLDKSIRYAAAISTPTLTANTSNNYYVEFQTTNTGQAVCTQLQLNTATSVLRQRTWVVPSSGPITALTDFTALGTDLRAPTAPFILVATGALDFEQLTVTLSSGIGSSSVTSSSSVTYTSVNSKDASSRADRDPTQPNSVCQEAGRP</sequence>
<dbReference type="EMBL" id="JAVREH010000020">
    <property type="protein sequence ID" value="MDT0262602.1"/>
    <property type="molecule type" value="Genomic_DNA"/>
</dbReference>
<evidence type="ECO:0000256" key="1">
    <source>
        <dbReference type="SAM" id="MobiDB-lite"/>
    </source>
</evidence>
<accession>A0ABU2JC83</accession>